<organism evidence="1 2">
    <name type="scientific">Candidatus Magnetobacterium casense</name>
    <dbReference type="NCBI Taxonomy" id="1455061"/>
    <lineage>
        <taxon>Bacteria</taxon>
        <taxon>Pseudomonadati</taxon>
        <taxon>Nitrospirota</taxon>
        <taxon>Thermodesulfovibrionia</taxon>
        <taxon>Thermodesulfovibrionales</taxon>
        <taxon>Candidatus Magnetobacteriaceae</taxon>
        <taxon>Candidatus Magnetobacterium</taxon>
    </lineage>
</organism>
<reference evidence="1 2" key="1">
    <citation type="journal article" date="2020" name="J Geophys Res Biogeosci">
        <title>Magnetotaxis as an Adaptation to Enable Bacterial Shuttling of Microbial Sulfur and Sulfur Cycling Across Aquatic Oxic#Anoxic Interfaces.</title>
        <authorList>
            <person name="Li J."/>
            <person name="Liu P."/>
            <person name="Wang J."/>
            <person name="Roberts A.P."/>
            <person name="Pan Y."/>
        </authorList>
    </citation>
    <scope>NUCLEOTIDE SEQUENCE [LARGE SCALE GENOMIC DNA]</scope>
    <source>
        <strain evidence="1 2">MYR-1_YQ</strain>
    </source>
</reference>
<dbReference type="CDD" id="cd09854">
    <property type="entry name" value="PIN_VapC-like"/>
    <property type="match status" value="1"/>
</dbReference>
<dbReference type="InterPro" id="IPR029060">
    <property type="entry name" value="PIN-like_dom_sf"/>
</dbReference>
<evidence type="ECO:0000313" key="1">
    <source>
        <dbReference type="EMBL" id="MBV6341854.1"/>
    </source>
</evidence>
<name>A0ABS6RYX9_9BACT</name>
<keyword evidence="2" id="KW-1185">Reference proteome</keyword>
<evidence type="ECO:0008006" key="3">
    <source>
        <dbReference type="Google" id="ProtNLM"/>
    </source>
</evidence>
<evidence type="ECO:0000313" key="2">
    <source>
        <dbReference type="Proteomes" id="UP001196980"/>
    </source>
</evidence>
<dbReference type="EMBL" id="JABXWD010000159">
    <property type="protein sequence ID" value="MBV6341854.1"/>
    <property type="molecule type" value="Genomic_DNA"/>
</dbReference>
<sequence length="128" mass="14714">MCIVIDTNCISRVFDTDNAQHHEFEPVFEWITRGNGKIVYGGSTYAKELEEMKTRRNVLKAFDRAGKIVYIDDATVDDKEEEYKAHINNRDFDDPHIVAIIAVSGVKLVCTNDARSIPFLKNKKFYPK</sequence>
<dbReference type="Proteomes" id="UP001196980">
    <property type="component" value="Unassembled WGS sequence"/>
</dbReference>
<accession>A0ABS6RYX9</accession>
<gene>
    <name evidence="1" type="ORF">HWQ67_09680</name>
</gene>
<proteinExistence type="predicted"/>
<comment type="caution">
    <text evidence="1">The sequence shown here is derived from an EMBL/GenBank/DDBJ whole genome shotgun (WGS) entry which is preliminary data.</text>
</comment>
<dbReference type="SUPFAM" id="SSF88723">
    <property type="entry name" value="PIN domain-like"/>
    <property type="match status" value="1"/>
</dbReference>
<protein>
    <recommendedName>
        <fullName evidence="3">PIN domain-containing protein</fullName>
    </recommendedName>
</protein>